<dbReference type="NCBIfam" id="TIGR00794">
    <property type="entry name" value="kup"/>
    <property type="match status" value="1"/>
</dbReference>
<feature type="transmembrane region" description="Helical" evidence="10">
    <location>
        <begin position="182"/>
        <end position="213"/>
    </location>
</feature>
<keyword evidence="8 10" id="KW-0406">Ion transport</keyword>
<comment type="subcellular location">
    <subcellularLocation>
        <location evidence="1">Cell membrane</location>
        <topology evidence="1">Multi-pass membrane protein</topology>
    </subcellularLocation>
    <subcellularLocation>
        <location evidence="10">Membrane</location>
        <topology evidence="10">Multi-pass membrane protein</topology>
    </subcellularLocation>
</comment>
<keyword evidence="4 10" id="KW-0633">Potassium transport</keyword>
<dbReference type="EMBL" id="OU503040">
    <property type="protein sequence ID" value="CAI9762461.1"/>
    <property type="molecule type" value="Genomic_DNA"/>
</dbReference>
<evidence type="ECO:0000256" key="6">
    <source>
        <dbReference type="ARBA" id="ARBA00022958"/>
    </source>
</evidence>
<comment type="function">
    <text evidence="10">Potassium transporter.</text>
</comment>
<evidence type="ECO:0000313" key="13">
    <source>
        <dbReference type="EMBL" id="CAI9762461.1"/>
    </source>
</evidence>
<feature type="transmembrane region" description="Helical" evidence="10">
    <location>
        <begin position="249"/>
        <end position="271"/>
    </location>
</feature>
<keyword evidence="6 10" id="KW-0630">Potassium</keyword>
<dbReference type="PANTHER" id="PTHR30540">
    <property type="entry name" value="OSMOTIC STRESS POTASSIUM TRANSPORTER"/>
    <property type="match status" value="1"/>
</dbReference>
<evidence type="ECO:0000256" key="4">
    <source>
        <dbReference type="ARBA" id="ARBA00022538"/>
    </source>
</evidence>
<evidence type="ECO:0000256" key="1">
    <source>
        <dbReference type="ARBA" id="ARBA00004651"/>
    </source>
</evidence>
<evidence type="ECO:0000256" key="10">
    <source>
        <dbReference type="RuleBase" id="RU321113"/>
    </source>
</evidence>
<evidence type="ECO:0000256" key="5">
    <source>
        <dbReference type="ARBA" id="ARBA00022692"/>
    </source>
</evidence>
<feature type="transmembrane region" description="Helical" evidence="10">
    <location>
        <begin position="368"/>
        <end position="388"/>
    </location>
</feature>
<dbReference type="AlphaFoldDB" id="A0AAD2DST4"/>
<dbReference type="Pfam" id="PF02705">
    <property type="entry name" value="K_trans"/>
    <property type="match status" value="1"/>
</dbReference>
<dbReference type="Pfam" id="PF22776">
    <property type="entry name" value="K_trans_C"/>
    <property type="match status" value="1"/>
</dbReference>
<accession>A0AAD2DST4</accession>
<feature type="transmembrane region" description="Helical" evidence="10">
    <location>
        <begin position="450"/>
        <end position="470"/>
    </location>
</feature>
<dbReference type="InterPro" id="IPR053951">
    <property type="entry name" value="K_trans_N"/>
</dbReference>
<keyword evidence="14" id="KW-1185">Reference proteome</keyword>
<keyword evidence="9 10" id="KW-0472">Membrane</keyword>
<dbReference type="InterPro" id="IPR053952">
    <property type="entry name" value="K_trans_C"/>
</dbReference>
<protein>
    <recommendedName>
        <fullName evidence="10">Potassium transporter</fullName>
    </recommendedName>
</protein>
<evidence type="ECO:0000256" key="2">
    <source>
        <dbReference type="ARBA" id="ARBA00008440"/>
    </source>
</evidence>
<reference evidence="13" key="1">
    <citation type="submission" date="2023-05" db="EMBL/GenBank/DDBJ databases">
        <authorList>
            <person name="Huff M."/>
        </authorList>
    </citation>
    <scope>NUCLEOTIDE SEQUENCE</scope>
</reference>
<feature type="transmembrane region" description="Helical" evidence="10">
    <location>
        <begin position="328"/>
        <end position="348"/>
    </location>
</feature>
<evidence type="ECO:0000259" key="11">
    <source>
        <dbReference type="Pfam" id="PF02705"/>
    </source>
</evidence>
<gene>
    <name evidence="13" type="ORF">FPE_LOCUS9891</name>
</gene>
<dbReference type="Proteomes" id="UP000834106">
    <property type="component" value="Chromosome 5"/>
</dbReference>
<dbReference type="GO" id="GO:0005886">
    <property type="term" value="C:plasma membrane"/>
    <property type="evidence" value="ECO:0007669"/>
    <property type="project" value="UniProtKB-SubCell"/>
</dbReference>
<evidence type="ECO:0000256" key="7">
    <source>
        <dbReference type="ARBA" id="ARBA00022989"/>
    </source>
</evidence>
<keyword evidence="5 10" id="KW-0812">Transmembrane</keyword>
<evidence type="ECO:0000256" key="9">
    <source>
        <dbReference type="ARBA" id="ARBA00023136"/>
    </source>
</evidence>
<name>A0AAD2DST4_9LAMI</name>
<keyword evidence="7 10" id="KW-1133">Transmembrane helix</keyword>
<evidence type="ECO:0000313" key="14">
    <source>
        <dbReference type="Proteomes" id="UP000834106"/>
    </source>
</evidence>
<feature type="transmembrane region" description="Helical" evidence="10">
    <location>
        <begin position="92"/>
        <end position="114"/>
    </location>
</feature>
<dbReference type="PANTHER" id="PTHR30540:SF106">
    <property type="entry name" value="POTASSIUM TRANSPORTER 26"/>
    <property type="match status" value="1"/>
</dbReference>
<feature type="domain" description="K+ potassium transporter C-terminal" evidence="12">
    <location>
        <begin position="557"/>
        <end position="723"/>
    </location>
</feature>
<sequence>MENDTAKDDVENGGSILCDELVEEGAVAVVDRCMSFTRTYQQSPQSIAKEYPAMQTLVLAYQSLGVVYGDLGTSPVNVFSSTRLTKLTEEDLLGTLSLIIWTLTGLVLIKYVFIVLEANDHGEGGTFALYSYICQHIKIRSKFSIRNTRLESDEAVTYYSRGIPLHTRTRKFLETNHTAQNFLTVLVLLGTCMVIGDGALTPATCVLSALQGIQSRSSKITQDHVVWISVVLLIALFAFQRYGTSKVGFSFSPIMLLWFVTNVSIGTYNIIKYHPSIIKAVSPHYVVKFFSRNTKTAWDLLGAVFLSITGAEAMFADLGHFNKRAIQLGFSFVVYPSLIITYAGETAYLVKHPEKISDAYYSSLPDPVYWPMFVISTLAAVVASQSMISASFSIVKQSLALGCFPRVNIIHTSSKHEGQVYSPEINYILLILTVGLVLGFKGGVELANAYGVVVILVMIITTFLTTLVMLVIWKTNILLILGFFLPYMLIESIFMTSSLKKIPQGGWVPFAISAIFLIIMLSWTYGRSKKSAYEAERKMSTRELNEMLSSSNVYRTPGICFFFTDQINGIPPIIRHYIQNTNSVKEIVVIVTVRTLPIKTVLLQERFNVGKLGLEGVYRCLVQFGYKDSQDMKGDAYINSVVVKLQEHVDNMNEKRKIQSAAQNGIVFVTGRTILKANQGNGMLARFTIDYLYRFLQKNSRAATSTLEIPPERTLQIGMLYEI</sequence>
<evidence type="ECO:0000256" key="8">
    <source>
        <dbReference type="ARBA" id="ARBA00023065"/>
    </source>
</evidence>
<comment type="similarity">
    <text evidence="2 10">Belongs to the HAK/KUP transporter (TC 2.A.72.3) family.</text>
</comment>
<feature type="transmembrane region" description="Helical" evidence="10">
    <location>
        <begin position="225"/>
        <end position="243"/>
    </location>
</feature>
<feature type="transmembrane region" description="Helical" evidence="10">
    <location>
        <begin position="507"/>
        <end position="525"/>
    </location>
</feature>
<feature type="transmembrane region" description="Helical" evidence="10">
    <location>
        <begin position="425"/>
        <end position="444"/>
    </location>
</feature>
<dbReference type="InterPro" id="IPR003855">
    <property type="entry name" value="K+_transporter"/>
</dbReference>
<feature type="domain" description="K+ potassium transporter integral membrane" evidence="11">
    <location>
        <begin position="59"/>
        <end position="544"/>
    </location>
</feature>
<organism evidence="13 14">
    <name type="scientific">Fraxinus pennsylvanica</name>
    <dbReference type="NCBI Taxonomy" id="56036"/>
    <lineage>
        <taxon>Eukaryota</taxon>
        <taxon>Viridiplantae</taxon>
        <taxon>Streptophyta</taxon>
        <taxon>Embryophyta</taxon>
        <taxon>Tracheophyta</taxon>
        <taxon>Spermatophyta</taxon>
        <taxon>Magnoliopsida</taxon>
        <taxon>eudicotyledons</taxon>
        <taxon>Gunneridae</taxon>
        <taxon>Pentapetalae</taxon>
        <taxon>asterids</taxon>
        <taxon>lamiids</taxon>
        <taxon>Lamiales</taxon>
        <taxon>Oleaceae</taxon>
        <taxon>Oleeae</taxon>
        <taxon>Fraxinus</taxon>
    </lineage>
</organism>
<evidence type="ECO:0000256" key="3">
    <source>
        <dbReference type="ARBA" id="ARBA00022448"/>
    </source>
</evidence>
<evidence type="ECO:0000259" key="12">
    <source>
        <dbReference type="Pfam" id="PF22776"/>
    </source>
</evidence>
<feature type="transmembrane region" description="Helical" evidence="10">
    <location>
        <begin position="477"/>
        <end position="495"/>
    </location>
</feature>
<comment type="caution">
    <text evidence="10">Lacks conserved residue(s) required for the propagation of feature annotation.</text>
</comment>
<keyword evidence="3" id="KW-0813">Transport</keyword>
<dbReference type="GO" id="GO:0015079">
    <property type="term" value="F:potassium ion transmembrane transporter activity"/>
    <property type="evidence" value="ECO:0007669"/>
    <property type="project" value="UniProtKB-UniRule"/>
</dbReference>
<proteinExistence type="inferred from homology"/>